<reference evidence="1 2" key="1">
    <citation type="submission" date="2017-03" db="EMBL/GenBank/DDBJ databases">
        <title>wgs assembly of Dolosigranulum pigrum KPL CDC strains.</title>
        <authorList>
            <person name="Brugger S.D."/>
            <person name="Pettigrew M."/>
            <person name="Kong Y."/>
            <person name="Lemon K.P."/>
        </authorList>
    </citation>
    <scope>NUCLEOTIDE SEQUENCE [LARGE SCALE GENOMIC DNA]</scope>
    <source>
        <strain evidence="1 2">KPL1931_CDC4294-98</strain>
    </source>
</reference>
<accession>A0A328KKY2</accession>
<organism evidence="1 2">
    <name type="scientific">Dolosigranulum pigrum</name>
    <dbReference type="NCBI Taxonomy" id="29394"/>
    <lineage>
        <taxon>Bacteria</taxon>
        <taxon>Bacillati</taxon>
        <taxon>Bacillota</taxon>
        <taxon>Bacilli</taxon>
        <taxon>Lactobacillales</taxon>
        <taxon>Carnobacteriaceae</taxon>
        <taxon>Dolosigranulum</taxon>
    </lineage>
</organism>
<dbReference type="RefSeq" id="WP_112790372.1">
    <property type="nucleotide sequence ID" value="NZ_NAQV01000023.1"/>
</dbReference>
<comment type="caution">
    <text evidence="1">The sequence shown here is derived from an EMBL/GenBank/DDBJ whole genome shotgun (WGS) entry which is preliminary data.</text>
</comment>
<sequence>MSIVNSRKSEITIQETMELLEKYPSDIEPDSGRNFIYPRKAINYFEFDFEPIHLATLGAMCYYSSYLHEKKYLRSPIILIDSLNYILNGAGARKREYYKIKDSINFLSKSPFINIEWIDNESFKFEIEIQHGYMRISESEFEKIAMGVSENGIANTHKFIAIYLAINESMFKNSGDISYVCFWKADVLSEKTGVSTRTIYRRLKTMGELEYIARYNYLVNSYNLRTKIAISNFHERSVLRRAMQREFEKKDGRVFKLLDTEETI</sequence>
<dbReference type="EMBL" id="NAQV01000023">
    <property type="protein sequence ID" value="RAN62424.1"/>
    <property type="molecule type" value="Genomic_DNA"/>
</dbReference>
<protein>
    <submittedName>
        <fullName evidence="1">Uncharacterized protein</fullName>
    </submittedName>
</protein>
<proteinExistence type="predicted"/>
<evidence type="ECO:0000313" key="2">
    <source>
        <dbReference type="Proteomes" id="UP000249099"/>
    </source>
</evidence>
<name>A0A328KKY2_9LACT</name>
<dbReference type="Proteomes" id="UP000249099">
    <property type="component" value="Unassembled WGS sequence"/>
</dbReference>
<evidence type="ECO:0000313" key="1">
    <source>
        <dbReference type="EMBL" id="RAN62424.1"/>
    </source>
</evidence>
<dbReference type="AlphaFoldDB" id="A0A328KKY2"/>
<gene>
    <name evidence="1" type="ORF">B8A44_07700</name>
</gene>